<keyword evidence="1" id="KW-0732">Signal</keyword>
<name>A0AAP2CGU5_9BACT</name>
<sequence>MKKVKLILGVSLLSFGLTLNVNASDWCVWNETTFSCENLATGPYCAIQKPSCDDGPVVE</sequence>
<feature type="signal peptide" evidence="1">
    <location>
        <begin position="1"/>
        <end position="23"/>
    </location>
</feature>
<dbReference type="EMBL" id="JAHCMY010000003">
    <property type="protein sequence ID" value="MBS9523862.1"/>
    <property type="molecule type" value="Genomic_DNA"/>
</dbReference>
<evidence type="ECO:0000313" key="3">
    <source>
        <dbReference type="Proteomes" id="UP001319104"/>
    </source>
</evidence>
<evidence type="ECO:0000313" key="2">
    <source>
        <dbReference type="EMBL" id="MBS9523862.1"/>
    </source>
</evidence>
<protein>
    <recommendedName>
        <fullName evidence="4">DUF3551 domain-containing protein</fullName>
    </recommendedName>
</protein>
<dbReference type="AlphaFoldDB" id="A0AAP2CGU5"/>
<comment type="caution">
    <text evidence="2">The sequence shown here is derived from an EMBL/GenBank/DDBJ whole genome shotgun (WGS) entry which is preliminary data.</text>
</comment>
<keyword evidence="3" id="KW-1185">Reference proteome</keyword>
<evidence type="ECO:0008006" key="4">
    <source>
        <dbReference type="Google" id="ProtNLM"/>
    </source>
</evidence>
<reference evidence="2 3" key="1">
    <citation type="submission" date="2021-05" db="EMBL/GenBank/DDBJ databases">
        <authorList>
            <person name="Zhang Z.D."/>
            <person name="Osman G."/>
        </authorList>
    </citation>
    <scope>NUCLEOTIDE SEQUENCE [LARGE SCALE GENOMIC DNA]</scope>
    <source>
        <strain evidence="2 3">KCTC 32217</strain>
    </source>
</reference>
<evidence type="ECO:0000256" key="1">
    <source>
        <dbReference type="SAM" id="SignalP"/>
    </source>
</evidence>
<proteinExistence type="predicted"/>
<accession>A0AAP2CGU5</accession>
<dbReference type="Proteomes" id="UP001319104">
    <property type="component" value="Unassembled WGS sequence"/>
</dbReference>
<gene>
    <name evidence="2" type="ORF">KI659_07525</name>
</gene>
<organism evidence="2 3">
    <name type="scientific">Litoribacter ruber</name>
    <dbReference type="NCBI Taxonomy" id="702568"/>
    <lineage>
        <taxon>Bacteria</taxon>
        <taxon>Pseudomonadati</taxon>
        <taxon>Bacteroidota</taxon>
        <taxon>Cytophagia</taxon>
        <taxon>Cytophagales</taxon>
        <taxon>Cyclobacteriaceae</taxon>
        <taxon>Litoribacter</taxon>
    </lineage>
</organism>
<feature type="chain" id="PRO_5042903837" description="DUF3551 domain-containing protein" evidence="1">
    <location>
        <begin position="24"/>
        <end position="59"/>
    </location>
</feature>